<dbReference type="PANTHER" id="PTHR36039">
    <property type="match status" value="1"/>
</dbReference>
<gene>
    <name evidence="1" type="ORF">P6N53_08780</name>
</gene>
<reference evidence="1" key="2">
    <citation type="submission" date="2023-03" db="EMBL/GenBank/DDBJ databases">
        <authorList>
            <person name="Zhang Z."/>
        </authorList>
    </citation>
    <scope>NUCLEOTIDE SEQUENCE</scope>
    <source>
        <strain evidence="1">DSA</strain>
    </source>
</reference>
<organism evidence="1 2">
    <name type="scientific">Desulforamulus aquiferis</name>
    <dbReference type="NCBI Taxonomy" id="1397668"/>
    <lineage>
        <taxon>Bacteria</taxon>
        <taxon>Bacillati</taxon>
        <taxon>Bacillota</taxon>
        <taxon>Clostridia</taxon>
        <taxon>Eubacteriales</taxon>
        <taxon>Peptococcaceae</taxon>
        <taxon>Desulforamulus</taxon>
    </lineage>
</organism>
<reference evidence="1" key="1">
    <citation type="journal article" date="2023" name="J. Hazard. Mater.">
        <title>Anaerobic biodegradation of pyrene and benzo[a]pyrene by a new sulfate-reducing Desulforamulus aquiferis strain DSA.</title>
        <authorList>
            <person name="Zhang Z."/>
            <person name="Sun J."/>
            <person name="Gong X."/>
            <person name="Wang C."/>
            <person name="Wang H."/>
        </authorList>
    </citation>
    <scope>NUCLEOTIDE SEQUENCE</scope>
    <source>
        <strain evidence="1">DSA</strain>
    </source>
</reference>
<dbReference type="RefSeq" id="WP_304542452.1">
    <property type="nucleotide sequence ID" value="NZ_JARPTC010000012.1"/>
</dbReference>
<dbReference type="SUPFAM" id="SSF55144">
    <property type="entry name" value="LigT-like"/>
    <property type="match status" value="1"/>
</dbReference>
<dbReference type="PANTHER" id="PTHR36039:SF2">
    <property type="entry name" value="RNA LIGASE_CYCLIC NUCLEOTIDE PHOSPHODIESTERASE FAMILY PROTEIN"/>
    <property type="match status" value="1"/>
</dbReference>
<comment type="caution">
    <text evidence="1">The sequence shown here is derived from an EMBL/GenBank/DDBJ whole genome shotgun (WGS) entry which is preliminary data.</text>
</comment>
<dbReference type="InterPro" id="IPR009097">
    <property type="entry name" value="Cyclic_Pdiesterase"/>
</dbReference>
<dbReference type="Pfam" id="PF13563">
    <property type="entry name" value="2_5_RNA_ligase2"/>
    <property type="match status" value="1"/>
</dbReference>
<accession>A0AAW7ZCS4</accession>
<evidence type="ECO:0000313" key="2">
    <source>
        <dbReference type="Proteomes" id="UP001172911"/>
    </source>
</evidence>
<dbReference type="Gene3D" id="3.90.1140.10">
    <property type="entry name" value="Cyclic phosphodiesterase"/>
    <property type="match status" value="1"/>
</dbReference>
<evidence type="ECO:0000313" key="1">
    <source>
        <dbReference type="EMBL" id="MDO7787310.1"/>
    </source>
</evidence>
<protein>
    <submittedName>
        <fullName evidence="1">2'-5' RNA ligase family protein</fullName>
    </submittedName>
</protein>
<name>A0AAW7ZCS4_9FIRM</name>
<proteinExistence type="predicted"/>
<dbReference type="EMBL" id="JARPTC010000012">
    <property type="protein sequence ID" value="MDO7787310.1"/>
    <property type="molecule type" value="Genomic_DNA"/>
</dbReference>
<keyword evidence="1" id="KW-0436">Ligase</keyword>
<dbReference type="Proteomes" id="UP001172911">
    <property type="component" value="Unassembled WGS sequence"/>
</dbReference>
<dbReference type="AlphaFoldDB" id="A0AAW7ZCS4"/>
<sequence length="185" mass="21277">MTFAVNLYFNKEAESYITDIWAALDKLGKGKCLICYNGRPHITLAIYRDLNLQVAKGRLKLLARDVDPFKLTFLQIGIFPNNKGTIFLTPNLTDDLFQIHRNFHDMFKDHEDQSWDYYKPQSWYPHCTLSTETSEEAIPNVLGQLLKEFSPIEVTIKSIGIVSLDPIDYLFEIELGKNNASTLVE</sequence>
<dbReference type="GO" id="GO:0016874">
    <property type="term" value="F:ligase activity"/>
    <property type="evidence" value="ECO:0007669"/>
    <property type="project" value="UniProtKB-KW"/>
</dbReference>
<keyword evidence="2" id="KW-1185">Reference proteome</keyword>